<feature type="binding site" evidence="2">
    <location>
        <position position="149"/>
    </location>
    <ligand>
        <name>Fe cation</name>
        <dbReference type="ChEBI" id="CHEBI:24875"/>
    </ligand>
</feature>
<keyword evidence="2" id="KW-0378">Hydrolase</keyword>
<keyword evidence="2" id="KW-0479">Metal-binding</keyword>
<dbReference type="NCBIfam" id="NF001159">
    <property type="entry name" value="PRK00150.1-3"/>
    <property type="match status" value="1"/>
</dbReference>
<comment type="catalytic activity">
    <reaction evidence="2">
        <text>N-terminal N-formyl-L-methionyl-[peptide] + H2O = N-terminal L-methionyl-[peptide] + formate</text>
        <dbReference type="Rhea" id="RHEA:24420"/>
        <dbReference type="Rhea" id="RHEA-COMP:10639"/>
        <dbReference type="Rhea" id="RHEA-COMP:10640"/>
        <dbReference type="ChEBI" id="CHEBI:15377"/>
        <dbReference type="ChEBI" id="CHEBI:15740"/>
        <dbReference type="ChEBI" id="CHEBI:49298"/>
        <dbReference type="ChEBI" id="CHEBI:64731"/>
        <dbReference type="EC" id="3.5.1.88"/>
    </reaction>
</comment>
<name>A0A1F4W1N9_UNCKA</name>
<dbReference type="PIRSF" id="PIRSF004749">
    <property type="entry name" value="Pep_def"/>
    <property type="match status" value="1"/>
</dbReference>
<comment type="similarity">
    <text evidence="1 2">Belongs to the polypeptide deformylase family.</text>
</comment>
<dbReference type="PRINTS" id="PR01576">
    <property type="entry name" value="PDEFORMYLASE"/>
</dbReference>
<evidence type="ECO:0000256" key="1">
    <source>
        <dbReference type="ARBA" id="ARBA00010759"/>
    </source>
</evidence>
<dbReference type="GO" id="GO:0006412">
    <property type="term" value="P:translation"/>
    <property type="evidence" value="ECO:0007669"/>
    <property type="project" value="UniProtKB-UniRule"/>
</dbReference>
<evidence type="ECO:0000256" key="2">
    <source>
        <dbReference type="HAMAP-Rule" id="MF_00163"/>
    </source>
</evidence>
<dbReference type="GO" id="GO:0042586">
    <property type="term" value="F:peptide deformylase activity"/>
    <property type="evidence" value="ECO:0007669"/>
    <property type="project" value="UniProtKB-UniRule"/>
</dbReference>
<evidence type="ECO:0000313" key="3">
    <source>
        <dbReference type="EMBL" id="OGC63337.1"/>
    </source>
</evidence>
<dbReference type="CDD" id="cd00487">
    <property type="entry name" value="Pep_deformylase"/>
    <property type="match status" value="1"/>
</dbReference>
<dbReference type="NCBIfam" id="TIGR00079">
    <property type="entry name" value="pept_deformyl"/>
    <property type="match status" value="1"/>
</dbReference>
<feature type="binding site" evidence="2">
    <location>
        <position position="145"/>
    </location>
    <ligand>
        <name>Fe cation</name>
        <dbReference type="ChEBI" id="CHEBI:24875"/>
    </ligand>
</feature>
<keyword evidence="2" id="KW-0648">Protein biosynthesis</keyword>
<dbReference type="HAMAP" id="MF_00163">
    <property type="entry name" value="Pep_deformylase"/>
    <property type="match status" value="1"/>
</dbReference>
<dbReference type="GO" id="GO:0046872">
    <property type="term" value="F:metal ion binding"/>
    <property type="evidence" value="ECO:0007669"/>
    <property type="project" value="UniProtKB-KW"/>
</dbReference>
<reference evidence="3 4" key="1">
    <citation type="journal article" date="2016" name="Nat. Commun.">
        <title>Thousands of microbial genomes shed light on interconnected biogeochemical processes in an aquifer system.</title>
        <authorList>
            <person name="Anantharaman K."/>
            <person name="Brown C.T."/>
            <person name="Hug L.A."/>
            <person name="Sharon I."/>
            <person name="Castelle C.J."/>
            <person name="Probst A.J."/>
            <person name="Thomas B.C."/>
            <person name="Singh A."/>
            <person name="Wilkins M.J."/>
            <person name="Karaoz U."/>
            <person name="Brodie E.L."/>
            <person name="Williams K.H."/>
            <person name="Hubbard S.S."/>
            <person name="Banfield J.F."/>
        </authorList>
    </citation>
    <scope>NUCLEOTIDE SEQUENCE [LARGE SCALE GENOMIC DNA]</scope>
</reference>
<comment type="caution">
    <text evidence="3">The sequence shown here is derived from an EMBL/GenBank/DDBJ whole genome shotgun (WGS) entry which is preliminary data.</text>
</comment>
<evidence type="ECO:0000313" key="4">
    <source>
        <dbReference type="Proteomes" id="UP000176614"/>
    </source>
</evidence>
<proteinExistence type="inferred from homology"/>
<dbReference type="Proteomes" id="UP000176614">
    <property type="component" value="Unassembled WGS sequence"/>
</dbReference>
<protein>
    <recommendedName>
        <fullName evidence="2">Peptide deformylase</fullName>
        <shortName evidence="2">PDF</shortName>
        <ecNumber evidence="2">3.5.1.88</ecNumber>
    </recommendedName>
    <alternativeName>
        <fullName evidence="2">Polypeptide deformylase</fullName>
    </alternativeName>
</protein>
<feature type="binding site" evidence="2">
    <location>
        <position position="103"/>
    </location>
    <ligand>
        <name>Fe cation</name>
        <dbReference type="ChEBI" id="CHEBI:24875"/>
    </ligand>
</feature>
<comment type="function">
    <text evidence="2">Removes the formyl group from the N-terminal Met of newly synthesized proteins. Requires at least a dipeptide for an efficient rate of reaction. N-terminal L-methionine is a prerequisite for activity but the enzyme has broad specificity at other positions.</text>
</comment>
<dbReference type="InterPro" id="IPR023635">
    <property type="entry name" value="Peptide_deformylase"/>
</dbReference>
<feature type="active site" evidence="2">
    <location>
        <position position="146"/>
    </location>
</feature>
<dbReference type="EC" id="3.5.1.88" evidence="2"/>
<dbReference type="InterPro" id="IPR036821">
    <property type="entry name" value="Peptide_deformylase_sf"/>
</dbReference>
<sequence>MAVQKIITESDNRLRAPNSKVILIDEEVKKEILDLKDTLASAKNPEGAGLAAPQIGINKKICVVRNYTEDVADPSKVVFQEFVFINPKITSASKETNLDWEACLSVPNKYGRVSRHNKIKVTALDEEGIQFTLKASGYFAQVIQHELDHLMGVLFIDKVVGKIISGKEMEETYHGAYA</sequence>
<organism evidence="3 4">
    <name type="scientific">candidate division WWE3 bacterium RIFOXYA2_FULL_46_9</name>
    <dbReference type="NCBI Taxonomy" id="1802636"/>
    <lineage>
        <taxon>Bacteria</taxon>
        <taxon>Katanobacteria</taxon>
    </lineage>
</organism>
<dbReference type="Pfam" id="PF01327">
    <property type="entry name" value="Pep_deformylase"/>
    <property type="match status" value="1"/>
</dbReference>
<gene>
    <name evidence="2" type="primary">def</name>
    <name evidence="3" type="ORF">A2264_01220</name>
</gene>
<accession>A0A1F4W1N9</accession>
<dbReference type="SUPFAM" id="SSF56420">
    <property type="entry name" value="Peptide deformylase"/>
    <property type="match status" value="1"/>
</dbReference>
<dbReference type="AlphaFoldDB" id="A0A1F4W1N9"/>
<dbReference type="PANTHER" id="PTHR10458:SF22">
    <property type="entry name" value="PEPTIDE DEFORMYLASE"/>
    <property type="match status" value="1"/>
</dbReference>
<dbReference type="Gene3D" id="3.90.45.10">
    <property type="entry name" value="Peptide deformylase"/>
    <property type="match status" value="1"/>
</dbReference>
<comment type="cofactor">
    <cofactor evidence="2">
        <name>Fe(2+)</name>
        <dbReference type="ChEBI" id="CHEBI:29033"/>
    </cofactor>
    <text evidence="2">Binds 1 Fe(2+) ion.</text>
</comment>
<keyword evidence="2" id="KW-0408">Iron</keyword>
<dbReference type="PANTHER" id="PTHR10458">
    <property type="entry name" value="PEPTIDE DEFORMYLASE"/>
    <property type="match status" value="1"/>
</dbReference>
<dbReference type="EMBL" id="MEVT01000006">
    <property type="protein sequence ID" value="OGC63337.1"/>
    <property type="molecule type" value="Genomic_DNA"/>
</dbReference>